<comment type="caution">
    <text evidence="2">The sequence shown here is derived from an EMBL/GenBank/DDBJ whole genome shotgun (WGS) entry which is preliminary data.</text>
</comment>
<feature type="transmembrane region" description="Helical" evidence="1">
    <location>
        <begin position="62"/>
        <end position="87"/>
    </location>
</feature>
<feature type="transmembrane region" description="Helical" evidence="1">
    <location>
        <begin position="131"/>
        <end position="150"/>
    </location>
</feature>
<evidence type="ECO:0000313" key="3">
    <source>
        <dbReference type="Proteomes" id="UP000232587"/>
    </source>
</evidence>
<accession>A0A2N0H3I3</accession>
<keyword evidence="3" id="KW-1185">Reference proteome</keyword>
<proteinExistence type="predicted"/>
<sequence>MTRNKRELLRAGILGGLLGGVVIWIYEAMVWVGIQHLLPLAGIPRNAVGLVFGKAVQDQLGAISYGLGTAIHFGFAAVWGALFALAWPGLRRRGWEATFAALLMAPLLWIVMHVAIAVVGDDHPDYLDPVVVIGGFLSHLFYTVPMALWVKRTTGEAETFGKVPH</sequence>
<dbReference type="Proteomes" id="UP000232587">
    <property type="component" value="Unassembled WGS sequence"/>
</dbReference>
<keyword evidence="1" id="KW-0812">Transmembrane</keyword>
<organism evidence="2 3">
    <name type="scientific">Novosphingobium kunmingense</name>
    <dbReference type="NCBI Taxonomy" id="1211806"/>
    <lineage>
        <taxon>Bacteria</taxon>
        <taxon>Pseudomonadati</taxon>
        <taxon>Pseudomonadota</taxon>
        <taxon>Alphaproteobacteria</taxon>
        <taxon>Sphingomonadales</taxon>
        <taxon>Sphingomonadaceae</taxon>
        <taxon>Novosphingobium</taxon>
    </lineage>
</organism>
<name>A0A2N0H3I3_9SPHN</name>
<reference evidence="2 3" key="1">
    <citation type="submission" date="2017-11" db="EMBL/GenBank/DDBJ databases">
        <title>Genomic Encyclopedia of Type Strains, Phase III (KMG-III): the genomes of soil and plant-associated and newly described type strains.</title>
        <authorList>
            <person name="Whitman W."/>
        </authorList>
    </citation>
    <scope>NUCLEOTIDE SEQUENCE [LARGE SCALE GENOMIC DNA]</scope>
    <source>
        <strain evidence="2 3">CGMCC 1.12274</strain>
    </source>
</reference>
<dbReference type="RefSeq" id="WP_198519282.1">
    <property type="nucleotide sequence ID" value="NZ_PHUF01000007.1"/>
</dbReference>
<gene>
    <name evidence="2" type="ORF">B0I00_3295</name>
</gene>
<evidence type="ECO:0000256" key="1">
    <source>
        <dbReference type="SAM" id="Phobius"/>
    </source>
</evidence>
<dbReference type="AlphaFoldDB" id="A0A2N0H3I3"/>
<feature type="transmembrane region" description="Helical" evidence="1">
    <location>
        <begin position="99"/>
        <end position="119"/>
    </location>
</feature>
<dbReference type="EMBL" id="PHUF01000007">
    <property type="protein sequence ID" value="PKB13494.1"/>
    <property type="molecule type" value="Genomic_DNA"/>
</dbReference>
<keyword evidence="1" id="KW-1133">Transmembrane helix</keyword>
<protein>
    <recommendedName>
        <fullName evidence="4">DUF1440 domain-containing protein</fullName>
    </recommendedName>
</protein>
<evidence type="ECO:0008006" key="4">
    <source>
        <dbReference type="Google" id="ProtNLM"/>
    </source>
</evidence>
<feature type="transmembrane region" description="Helical" evidence="1">
    <location>
        <begin position="12"/>
        <end position="34"/>
    </location>
</feature>
<evidence type="ECO:0000313" key="2">
    <source>
        <dbReference type="EMBL" id="PKB13494.1"/>
    </source>
</evidence>
<keyword evidence="1" id="KW-0472">Membrane</keyword>